<organism evidence="1 2">
    <name type="scientific">Cryptolaemus montrouzieri</name>
    <dbReference type="NCBI Taxonomy" id="559131"/>
    <lineage>
        <taxon>Eukaryota</taxon>
        <taxon>Metazoa</taxon>
        <taxon>Ecdysozoa</taxon>
        <taxon>Arthropoda</taxon>
        <taxon>Hexapoda</taxon>
        <taxon>Insecta</taxon>
        <taxon>Pterygota</taxon>
        <taxon>Neoptera</taxon>
        <taxon>Endopterygota</taxon>
        <taxon>Coleoptera</taxon>
        <taxon>Polyphaga</taxon>
        <taxon>Cucujiformia</taxon>
        <taxon>Coccinelloidea</taxon>
        <taxon>Coccinellidae</taxon>
        <taxon>Scymninae</taxon>
        <taxon>Scymnini</taxon>
        <taxon>Cryptolaemus</taxon>
    </lineage>
</organism>
<reference evidence="1 2" key="1">
    <citation type="journal article" date="2021" name="BMC Biol.">
        <title>Horizontally acquired antibacterial genes associated with adaptive radiation of ladybird beetles.</title>
        <authorList>
            <person name="Li H.S."/>
            <person name="Tang X.F."/>
            <person name="Huang Y.H."/>
            <person name="Xu Z.Y."/>
            <person name="Chen M.L."/>
            <person name="Du X.Y."/>
            <person name="Qiu B.Y."/>
            <person name="Chen P.T."/>
            <person name="Zhang W."/>
            <person name="Slipinski A."/>
            <person name="Escalona H.E."/>
            <person name="Waterhouse R.M."/>
            <person name="Zwick A."/>
            <person name="Pang H."/>
        </authorList>
    </citation>
    <scope>NUCLEOTIDE SEQUENCE [LARGE SCALE GENOMIC DNA]</scope>
    <source>
        <strain evidence="1">SYSU2018</strain>
    </source>
</reference>
<sequence length="107" mass="12087">RCEEEAVCVCVRKPHEGLPCVDPITFKNCNHSFQSKNCPIYKREAIQNIEAKEITSYFEARKKVEIPTPTAGTSYAAVISSVPKFNMKEIVEEFLPQLNEALTHITS</sequence>
<evidence type="ECO:0008006" key="3">
    <source>
        <dbReference type="Google" id="ProtNLM"/>
    </source>
</evidence>
<keyword evidence="2" id="KW-1185">Reference proteome</keyword>
<dbReference type="Proteomes" id="UP001516400">
    <property type="component" value="Unassembled WGS sequence"/>
</dbReference>
<gene>
    <name evidence="1" type="ORF">HHI36_000743</name>
</gene>
<accession>A0ABD2P6E3</accession>
<feature type="non-terminal residue" evidence="1">
    <location>
        <position position="1"/>
    </location>
</feature>
<dbReference type="EMBL" id="JABFTP020000185">
    <property type="protein sequence ID" value="KAL3286232.1"/>
    <property type="molecule type" value="Genomic_DNA"/>
</dbReference>
<name>A0ABD2P6E3_9CUCU</name>
<proteinExistence type="predicted"/>
<dbReference type="AlphaFoldDB" id="A0ABD2P6E3"/>
<protein>
    <recommendedName>
        <fullName evidence="3">Vitellogenin</fullName>
    </recommendedName>
</protein>
<comment type="caution">
    <text evidence="1">The sequence shown here is derived from an EMBL/GenBank/DDBJ whole genome shotgun (WGS) entry which is preliminary data.</text>
</comment>
<evidence type="ECO:0000313" key="2">
    <source>
        <dbReference type="Proteomes" id="UP001516400"/>
    </source>
</evidence>
<evidence type="ECO:0000313" key="1">
    <source>
        <dbReference type="EMBL" id="KAL3286232.1"/>
    </source>
</evidence>